<dbReference type="AlphaFoldDB" id="A0A0M0LLQ0"/>
<keyword evidence="1" id="KW-0472">Membrane</keyword>
<keyword evidence="1" id="KW-1133">Transmembrane helix</keyword>
<reference evidence="3" key="1">
    <citation type="submission" date="2015-08" db="EMBL/GenBank/DDBJ databases">
        <title>Fjat-10028 dsm 16317.</title>
        <authorList>
            <person name="Liu B."/>
            <person name="Wang J."/>
            <person name="Zhu Y."/>
            <person name="Liu G."/>
            <person name="Chen Q."/>
            <person name="Chen Z."/>
            <person name="Lan J."/>
            <person name="Che J."/>
            <person name="Ge C."/>
            <person name="Shi H."/>
            <person name="Pan Z."/>
            <person name="Liu X."/>
        </authorList>
    </citation>
    <scope>NUCLEOTIDE SEQUENCE [LARGE SCALE GENOMIC DNA]</scope>
    <source>
        <strain evidence="3">DSM 16317</strain>
    </source>
</reference>
<dbReference type="EMBL" id="LILB01000001">
    <property type="protein sequence ID" value="KOO51842.1"/>
    <property type="molecule type" value="Genomic_DNA"/>
</dbReference>
<accession>A0A0M0LLQ0</accession>
<organism evidence="2 3">
    <name type="scientific">Viridibacillus arvi</name>
    <dbReference type="NCBI Taxonomy" id="263475"/>
    <lineage>
        <taxon>Bacteria</taxon>
        <taxon>Bacillati</taxon>
        <taxon>Bacillota</taxon>
        <taxon>Bacilli</taxon>
        <taxon>Bacillales</taxon>
        <taxon>Caryophanaceae</taxon>
        <taxon>Viridibacillus</taxon>
    </lineage>
</organism>
<name>A0A0M0LLQ0_9BACL</name>
<dbReference type="RefSeq" id="WP_053416006.1">
    <property type="nucleotide sequence ID" value="NZ_LILB01000001.1"/>
</dbReference>
<comment type="caution">
    <text evidence="2">The sequence shown here is derived from an EMBL/GenBank/DDBJ whole genome shotgun (WGS) entry which is preliminary data.</text>
</comment>
<proteinExistence type="predicted"/>
<protein>
    <submittedName>
        <fullName evidence="2">Uncharacterized protein</fullName>
    </submittedName>
</protein>
<sequence length="148" mass="17312">MEVAILISIIIISLLVYGLFIYIKWKRKFKSQQNAMIAELLIETGKFHKETAELTSQYVDQSRTIQIKEDYEMLYLKVEKLTKELIASNPSIASFKSIYSDIFNWKKEKNQNFLTAEAYAMNGRGLNHIVYENSMNRLSSFERTILLI</sequence>
<evidence type="ECO:0000313" key="2">
    <source>
        <dbReference type="EMBL" id="KOO51842.1"/>
    </source>
</evidence>
<keyword evidence="1" id="KW-0812">Transmembrane</keyword>
<dbReference type="Proteomes" id="UP000036867">
    <property type="component" value="Unassembled WGS sequence"/>
</dbReference>
<keyword evidence="3" id="KW-1185">Reference proteome</keyword>
<dbReference type="GeneID" id="301135508"/>
<feature type="transmembrane region" description="Helical" evidence="1">
    <location>
        <begin position="6"/>
        <end position="23"/>
    </location>
</feature>
<evidence type="ECO:0000313" key="3">
    <source>
        <dbReference type="Proteomes" id="UP000036867"/>
    </source>
</evidence>
<gene>
    <name evidence="2" type="ORF">AMD00_05250</name>
</gene>
<evidence type="ECO:0000256" key="1">
    <source>
        <dbReference type="SAM" id="Phobius"/>
    </source>
</evidence>